<protein>
    <submittedName>
        <fullName evidence="2">Putative secreted protein</fullName>
    </submittedName>
</protein>
<evidence type="ECO:0000256" key="1">
    <source>
        <dbReference type="SAM" id="SignalP"/>
    </source>
</evidence>
<dbReference type="AlphaFoldDB" id="A0A6B0UV18"/>
<evidence type="ECO:0000313" key="2">
    <source>
        <dbReference type="EMBL" id="MXU93391.1"/>
    </source>
</evidence>
<name>A0A6B0UV18_IXORI</name>
<sequence>MSPFWCLSLAVRITSGGTLGSFGGSGRPPVAQSEPFLPELSHGALGLWRPGLDPLLLDELATPFSWGPAPFLRPSRDSPSSSWLFLLGGSSPGGSSTPWWPDSPLAPWKPAVACRYAVRLDSSLSAVSDANLAGSERGKASPTDE</sequence>
<reference evidence="2" key="1">
    <citation type="submission" date="2019-12" db="EMBL/GenBank/DDBJ databases">
        <title>An insight into the sialome of adult female Ixodes ricinus ticks feeding for 6 days.</title>
        <authorList>
            <person name="Perner J."/>
            <person name="Ribeiro J.M.C."/>
        </authorList>
    </citation>
    <scope>NUCLEOTIDE SEQUENCE</scope>
    <source>
        <strain evidence="2">Semi-engorged</strain>
        <tissue evidence="2">Salivary glands</tissue>
    </source>
</reference>
<dbReference type="EMBL" id="GIFC01011308">
    <property type="protein sequence ID" value="MXU93391.1"/>
    <property type="molecule type" value="Transcribed_RNA"/>
</dbReference>
<accession>A0A6B0UV18</accession>
<feature type="signal peptide" evidence="1">
    <location>
        <begin position="1"/>
        <end position="16"/>
    </location>
</feature>
<keyword evidence="1" id="KW-0732">Signal</keyword>
<feature type="chain" id="PRO_5025348646" evidence="1">
    <location>
        <begin position="17"/>
        <end position="145"/>
    </location>
</feature>
<proteinExistence type="predicted"/>
<organism evidence="2">
    <name type="scientific">Ixodes ricinus</name>
    <name type="common">Common tick</name>
    <name type="synonym">Acarus ricinus</name>
    <dbReference type="NCBI Taxonomy" id="34613"/>
    <lineage>
        <taxon>Eukaryota</taxon>
        <taxon>Metazoa</taxon>
        <taxon>Ecdysozoa</taxon>
        <taxon>Arthropoda</taxon>
        <taxon>Chelicerata</taxon>
        <taxon>Arachnida</taxon>
        <taxon>Acari</taxon>
        <taxon>Parasitiformes</taxon>
        <taxon>Ixodida</taxon>
        <taxon>Ixodoidea</taxon>
        <taxon>Ixodidae</taxon>
        <taxon>Ixodinae</taxon>
        <taxon>Ixodes</taxon>
    </lineage>
</organism>